<feature type="region of interest" description="Disordered" evidence="2">
    <location>
        <begin position="26"/>
        <end position="72"/>
    </location>
</feature>
<feature type="signal peptide" evidence="3">
    <location>
        <begin position="1"/>
        <end position="21"/>
    </location>
</feature>
<dbReference type="InterPro" id="IPR006626">
    <property type="entry name" value="PbH1"/>
</dbReference>
<comment type="caution">
    <text evidence="5">The sequence shown here is derived from an EMBL/GenBank/DDBJ whole genome shotgun (WGS) entry which is preliminary data.</text>
</comment>
<dbReference type="PANTHER" id="PTHR22990:SF15">
    <property type="entry name" value="F-BOX ONLY PROTEIN 10"/>
    <property type="match status" value="1"/>
</dbReference>
<evidence type="ECO:0000256" key="3">
    <source>
        <dbReference type="SAM" id="SignalP"/>
    </source>
</evidence>
<feature type="chain" id="PRO_5046715126" evidence="3">
    <location>
        <begin position="22"/>
        <end position="518"/>
    </location>
</feature>
<keyword evidence="3" id="KW-0732">Signal</keyword>
<proteinExistence type="predicted"/>
<dbReference type="PROSITE" id="PS51257">
    <property type="entry name" value="PROKAR_LIPOPROTEIN"/>
    <property type="match status" value="1"/>
</dbReference>
<dbReference type="SMART" id="SM00710">
    <property type="entry name" value="PbH1"/>
    <property type="match status" value="7"/>
</dbReference>
<keyword evidence="6" id="KW-1185">Reference proteome</keyword>
<dbReference type="PANTHER" id="PTHR22990">
    <property type="entry name" value="F-BOX ONLY PROTEIN"/>
    <property type="match status" value="1"/>
</dbReference>
<protein>
    <submittedName>
        <fullName evidence="5">Right-handed parallel beta-helix repeat-containing protein</fullName>
    </submittedName>
</protein>
<dbReference type="EMBL" id="JBHTMB010000225">
    <property type="protein sequence ID" value="MFD1236480.1"/>
    <property type="molecule type" value="Genomic_DNA"/>
</dbReference>
<dbReference type="Proteomes" id="UP001597182">
    <property type="component" value="Unassembled WGS sequence"/>
</dbReference>
<gene>
    <name evidence="5" type="ORF">ACFQ34_24615</name>
</gene>
<feature type="domain" description="Right handed beta helix" evidence="4">
    <location>
        <begin position="166"/>
        <end position="314"/>
    </location>
</feature>
<name>A0ABW3VQ72_9PSEU</name>
<reference evidence="6" key="1">
    <citation type="journal article" date="2019" name="Int. J. Syst. Evol. Microbiol.">
        <title>The Global Catalogue of Microorganisms (GCM) 10K type strain sequencing project: providing services to taxonomists for standard genome sequencing and annotation.</title>
        <authorList>
            <consortium name="The Broad Institute Genomics Platform"/>
            <consortium name="The Broad Institute Genome Sequencing Center for Infectious Disease"/>
            <person name="Wu L."/>
            <person name="Ma J."/>
        </authorList>
    </citation>
    <scope>NUCLEOTIDE SEQUENCE [LARGE SCALE GENOMIC DNA]</scope>
    <source>
        <strain evidence="6">CCUG 49018</strain>
    </source>
</reference>
<dbReference type="InterPro" id="IPR011050">
    <property type="entry name" value="Pectin_lyase_fold/virulence"/>
</dbReference>
<dbReference type="SUPFAM" id="SSF51126">
    <property type="entry name" value="Pectin lyase-like"/>
    <property type="match status" value="1"/>
</dbReference>
<accession>A0ABW3VQ72</accession>
<dbReference type="InterPro" id="IPR012334">
    <property type="entry name" value="Pectin_lyas_fold"/>
</dbReference>
<sequence>MTRTARRHRLALLLCLLAVVAGCTSTPSPGGSGGPPATGGGASAPAGLPAGPPAAVCDNTEPGPATAPPGAVVIDPAVPGDLVAKTDASPPGTTFWLGPGVHTLGTHQFDQVSPKDGDVYTGAPGAIVDGKGVNYYAFAKTAKNVTISHLTVRGFTPPQDQGVVNHDSGNGWTIVANTIEDNGGAGLMAGAHQQVRGNCLRNNGQYGLNAYQPGNGITGLVVEGNEIVGNNTGDWETKVPGCGCSGGMKFWSVDGADVRGNWIHANHGPGIWADTNDNDFLIEGNLIENNDAEAVFYETSYNLVMRDNLVRGNAMVAGKAKAAQQDAFPVGAVYLSESGGEPRIKARTAEIDISGNRFENNWGGIVAWENADRFCNSPANTSTGVCTLLVPDVATCVQPGIATPPLYDDCRWKTQNVDVHDNTFVADPAVVGCDPRYASRSAVLSNYGTYPDWSPYHGEVIQKAISTAQHNTWANNTYQGNWSFVFGAVEVAVSAADWQNTQKQDVGSTFTADDAARC</sequence>
<organism evidence="5 6">
    <name type="scientific">Pseudonocardia benzenivorans</name>
    <dbReference type="NCBI Taxonomy" id="228005"/>
    <lineage>
        <taxon>Bacteria</taxon>
        <taxon>Bacillati</taxon>
        <taxon>Actinomycetota</taxon>
        <taxon>Actinomycetes</taxon>
        <taxon>Pseudonocardiales</taxon>
        <taxon>Pseudonocardiaceae</taxon>
        <taxon>Pseudonocardia</taxon>
    </lineage>
</organism>
<evidence type="ECO:0000259" key="4">
    <source>
        <dbReference type="Pfam" id="PF13229"/>
    </source>
</evidence>
<evidence type="ECO:0000313" key="6">
    <source>
        <dbReference type="Proteomes" id="UP001597182"/>
    </source>
</evidence>
<evidence type="ECO:0000256" key="2">
    <source>
        <dbReference type="SAM" id="MobiDB-lite"/>
    </source>
</evidence>
<dbReference type="Gene3D" id="2.160.20.10">
    <property type="entry name" value="Single-stranded right-handed beta-helix, Pectin lyase-like"/>
    <property type="match status" value="1"/>
</dbReference>
<evidence type="ECO:0000256" key="1">
    <source>
        <dbReference type="ARBA" id="ARBA00022737"/>
    </source>
</evidence>
<keyword evidence="1" id="KW-0677">Repeat</keyword>
<feature type="compositionally biased region" description="Low complexity" evidence="2">
    <location>
        <begin position="43"/>
        <end position="55"/>
    </location>
</feature>
<dbReference type="Pfam" id="PF13229">
    <property type="entry name" value="Beta_helix"/>
    <property type="match status" value="1"/>
</dbReference>
<dbReference type="InterPro" id="IPR051550">
    <property type="entry name" value="SCF-Subunits/Alg-Epimerases"/>
</dbReference>
<feature type="compositionally biased region" description="Low complexity" evidence="2">
    <location>
        <begin position="62"/>
        <end position="71"/>
    </location>
</feature>
<feature type="compositionally biased region" description="Gly residues" evidence="2">
    <location>
        <begin position="30"/>
        <end position="42"/>
    </location>
</feature>
<dbReference type="InterPro" id="IPR039448">
    <property type="entry name" value="Beta_helix"/>
</dbReference>
<evidence type="ECO:0000313" key="5">
    <source>
        <dbReference type="EMBL" id="MFD1236480.1"/>
    </source>
</evidence>
<dbReference type="RefSeq" id="WP_013674017.1">
    <property type="nucleotide sequence ID" value="NZ_BAABKS010000062.1"/>
</dbReference>